<name>A0A7R9BK78_9CRUS</name>
<dbReference type="CDD" id="cd00448">
    <property type="entry name" value="YjgF_YER057c_UK114_family"/>
    <property type="match status" value="1"/>
</dbReference>
<dbReference type="InterPro" id="IPR006056">
    <property type="entry name" value="RidA"/>
</dbReference>
<dbReference type="PROSITE" id="PS51549">
    <property type="entry name" value="DM13"/>
    <property type="match status" value="1"/>
</dbReference>
<keyword evidence="2" id="KW-0472">Membrane</keyword>
<dbReference type="PANTHER" id="PTHR11803:SF39">
    <property type="entry name" value="2-IMINOBUTANOATE_2-IMINOPROPANOATE DEAMINASE"/>
    <property type="match status" value="1"/>
</dbReference>
<evidence type="ECO:0000313" key="5">
    <source>
        <dbReference type="Proteomes" id="UP000678499"/>
    </source>
</evidence>
<dbReference type="OrthoDB" id="309640at2759"/>
<organism evidence="4">
    <name type="scientific">Notodromas monacha</name>
    <dbReference type="NCBI Taxonomy" id="399045"/>
    <lineage>
        <taxon>Eukaryota</taxon>
        <taxon>Metazoa</taxon>
        <taxon>Ecdysozoa</taxon>
        <taxon>Arthropoda</taxon>
        <taxon>Crustacea</taxon>
        <taxon>Oligostraca</taxon>
        <taxon>Ostracoda</taxon>
        <taxon>Podocopa</taxon>
        <taxon>Podocopida</taxon>
        <taxon>Cypridocopina</taxon>
        <taxon>Cypridoidea</taxon>
        <taxon>Cyprididae</taxon>
        <taxon>Notodromas</taxon>
    </lineage>
</organism>
<protein>
    <recommendedName>
        <fullName evidence="3">DM13 domain-containing protein</fullName>
    </recommendedName>
</protein>
<dbReference type="PROSITE" id="PS01094">
    <property type="entry name" value="UPF0076"/>
    <property type="match status" value="1"/>
</dbReference>
<evidence type="ECO:0000259" key="3">
    <source>
        <dbReference type="PROSITE" id="PS51549"/>
    </source>
</evidence>
<dbReference type="SUPFAM" id="SSF55298">
    <property type="entry name" value="YjgF-like"/>
    <property type="match status" value="1"/>
</dbReference>
<reference evidence="4" key="1">
    <citation type="submission" date="2020-11" db="EMBL/GenBank/DDBJ databases">
        <authorList>
            <person name="Tran Van P."/>
        </authorList>
    </citation>
    <scope>NUCLEOTIDE SEQUENCE</scope>
</reference>
<dbReference type="GO" id="GO:0019239">
    <property type="term" value="F:deaminase activity"/>
    <property type="evidence" value="ECO:0007669"/>
    <property type="project" value="TreeGrafter"/>
</dbReference>
<dbReference type="AlphaFoldDB" id="A0A7R9BK78"/>
<keyword evidence="5" id="KW-1185">Reference proteome</keyword>
<dbReference type="InterPro" id="IPR035959">
    <property type="entry name" value="RutC-like_sf"/>
</dbReference>
<dbReference type="Gene3D" id="3.30.1330.40">
    <property type="entry name" value="RutC-like"/>
    <property type="match status" value="1"/>
</dbReference>
<proteinExistence type="inferred from homology"/>
<dbReference type="EMBL" id="CAJPEX010000548">
    <property type="protein sequence ID" value="CAG0916233.1"/>
    <property type="molecule type" value="Genomic_DNA"/>
</dbReference>
<dbReference type="Pfam" id="PF01042">
    <property type="entry name" value="Ribonuc_L-PSP"/>
    <property type="match status" value="1"/>
</dbReference>
<dbReference type="NCBIfam" id="TIGR00004">
    <property type="entry name" value="Rid family detoxifying hydrolase"/>
    <property type="match status" value="1"/>
</dbReference>
<evidence type="ECO:0000256" key="2">
    <source>
        <dbReference type="SAM" id="Phobius"/>
    </source>
</evidence>
<dbReference type="Pfam" id="PF10517">
    <property type="entry name" value="DM13"/>
    <property type="match status" value="1"/>
</dbReference>
<feature type="transmembrane region" description="Helical" evidence="2">
    <location>
        <begin position="9"/>
        <end position="30"/>
    </location>
</feature>
<gene>
    <name evidence="4" type="ORF">NMOB1V02_LOCUS3859</name>
</gene>
<dbReference type="FunFam" id="3.30.1330.40:FF:000001">
    <property type="entry name" value="L-PSP family endoribonuclease"/>
    <property type="match status" value="1"/>
</dbReference>
<accession>A0A7R9BK78</accession>
<keyword evidence="2" id="KW-0812">Transmembrane</keyword>
<feature type="domain" description="DM13" evidence="3">
    <location>
        <begin position="39"/>
        <end position="151"/>
    </location>
</feature>
<dbReference type="GO" id="GO:0005829">
    <property type="term" value="C:cytosol"/>
    <property type="evidence" value="ECO:0007669"/>
    <property type="project" value="TreeGrafter"/>
</dbReference>
<dbReference type="EMBL" id="OA882585">
    <property type="protein sequence ID" value="CAD7276081.1"/>
    <property type="molecule type" value="Genomic_DNA"/>
</dbReference>
<comment type="similarity">
    <text evidence="1">Belongs to the RutC family.</text>
</comment>
<dbReference type="InterPro" id="IPR019897">
    <property type="entry name" value="RidA_CS"/>
</dbReference>
<feature type="non-terminal residue" evidence="4">
    <location>
        <position position="1"/>
    </location>
</feature>
<keyword evidence="2" id="KW-1133">Transmembrane helix</keyword>
<dbReference type="InterPro" id="IPR019545">
    <property type="entry name" value="DM13_domain"/>
</dbReference>
<dbReference type="Proteomes" id="UP000678499">
    <property type="component" value="Unassembled WGS sequence"/>
</dbReference>
<dbReference type="PANTHER" id="PTHR11803">
    <property type="entry name" value="2-IMINOBUTANOATE/2-IMINOPROPANOATE DEAMINASE RIDA"/>
    <property type="match status" value="1"/>
</dbReference>
<sequence>MESIIVKELYFLLFTTLFKIIFLGNTLAVAQEKYGVNLGAFILDRSNHGLTGNVYVIDESTFLIKKFSYDGRAPATEFRVGKGEEPSINSIVAEYFADNNDGTTLVSNLAILGSQQDFRDVDVLFLEAKLGPWVDSMAFEVSNQDLSNIPPYLYWDFRDVDVLFLEAKLGPWVDSMAFEVSNQDLSNIPPYLPLTVIMEEQVKTVVVINPPKTAEHPDGEYVAHLSQAVVTPDLVFLSGAVGTDPITGKFVSADVAEQAAQALKNIKDILHGTQCGISLENVVKATVWLTDIADIKVVNGVYGKFFPQLPPARSCFQVSNLPIGAKVEIEVIALRGKLVKQVMHLDGSEQEELSTSHKL</sequence>
<evidence type="ECO:0000256" key="1">
    <source>
        <dbReference type="ARBA" id="ARBA00010552"/>
    </source>
</evidence>
<dbReference type="InterPro" id="IPR006175">
    <property type="entry name" value="YjgF/YER057c/UK114"/>
</dbReference>
<evidence type="ECO:0000313" key="4">
    <source>
        <dbReference type="EMBL" id="CAD7276081.1"/>
    </source>
</evidence>